<dbReference type="EMBL" id="CP071060">
    <property type="protein sequence ID" value="QSI79009.1"/>
    <property type="molecule type" value="Genomic_DNA"/>
</dbReference>
<dbReference type="GO" id="GO:0008233">
    <property type="term" value="F:peptidase activity"/>
    <property type="evidence" value="ECO:0007669"/>
    <property type="project" value="UniProtKB-KW"/>
</dbReference>
<name>A0ABX7MDR8_9RHOO</name>
<protein>
    <submittedName>
        <fullName evidence="1">Hydrogenase maturation protease</fullName>
    </submittedName>
</protein>
<evidence type="ECO:0000313" key="2">
    <source>
        <dbReference type="Proteomes" id="UP000663570"/>
    </source>
</evidence>
<dbReference type="InterPro" id="IPR000671">
    <property type="entry name" value="Peptidase_A31"/>
</dbReference>
<dbReference type="Proteomes" id="UP000663570">
    <property type="component" value="Chromosome"/>
</dbReference>
<evidence type="ECO:0000313" key="1">
    <source>
        <dbReference type="EMBL" id="QSI79009.1"/>
    </source>
</evidence>
<reference evidence="1 2" key="1">
    <citation type="submission" date="2021-02" db="EMBL/GenBank/DDBJ databases">
        <title>Niveibacterium changnyeongensis HC41.</title>
        <authorList>
            <person name="Kang M."/>
        </authorList>
    </citation>
    <scope>NUCLEOTIDE SEQUENCE [LARGE SCALE GENOMIC DNA]</scope>
    <source>
        <strain evidence="1 2">HC41</strain>
    </source>
</reference>
<dbReference type="PANTHER" id="PTHR30302">
    <property type="entry name" value="HYDROGENASE 1 MATURATION PROTEASE"/>
    <property type="match status" value="1"/>
</dbReference>
<accession>A0ABX7MDR8</accession>
<dbReference type="CDD" id="cd06066">
    <property type="entry name" value="H2MP_NAD-link-bidir"/>
    <property type="match status" value="1"/>
</dbReference>
<keyword evidence="1" id="KW-0378">Hydrolase</keyword>
<keyword evidence="1" id="KW-0645">Protease</keyword>
<proteinExistence type="predicted"/>
<organism evidence="1 2">
    <name type="scientific">Niveibacterium microcysteis</name>
    <dbReference type="NCBI Taxonomy" id="2811415"/>
    <lineage>
        <taxon>Bacteria</taxon>
        <taxon>Pseudomonadati</taxon>
        <taxon>Pseudomonadota</taxon>
        <taxon>Betaproteobacteria</taxon>
        <taxon>Rhodocyclales</taxon>
        <taxon>Rhodocyclaceae</taxon>
        <taxon>Niveibacterium</taxon>
    </lineage>
</organism>
<dbReference type="InterPro" id="IPR023430">
    <property type="entry name" value="Pept_HybD-like_dom_sf"/>
</dbReference>
<dbReference type="GO" id="GO:0006508">
    <property type="term" value="P:proteolysis"/>
    <property type="evidence" value="ECO:0007669"/>
    <property type="project" value="UniProtKB-KW"/>
</dbReference>
<gene>
    <name evidence="1" type="ORF">JY500_10510</name>
</gene>
<dbReference type="SUPFAM" id="SSF53163">
    <property type="entry name" value="HybD-like"/>
    <property type="match status" value="1"/>
</dbReference>
<dbReference type="RefSeq" id="WP_206256311.1">
    <property type="nucleotide sequence ID" value="NZ_CP071060.1"/>
</dbReference>
<dbReference type="Gene3D" id="3.40.50.1450">
    <property type="entry name" value="HybD-like"/>
    <property type="match status" value="1"/>
</dbReference>
<sequence>MSAAPVLVLAFGNPGRGDDALGPMLADRLEDWLAAQGRDDVEVIVDFQLNIEHALDLADRERVLFVDARASGENGARLDAVSARADASYSTHAVSPQGLLAVHEQVIGETPPQAELLSLRGHSFELGDPLSLAARQALEAGWSGLLGWLDAATCSRTTATV</sequence>
<dbReference type="PANTHER" id="PTHR30302:SF5">
    <property type="entry name" value="SLR1876 PROTEIN"/>
    <property type="match status" value="1"/>
</dbReference>
<dbReference type="NCBIfam" id="TIGR00072">
    <property type="entry name" value="hydrog_prot"/>
    <property type="match status" value="1"/>
</dbReference>
<keyword evidence="2" id="KW-1185">Reference proteome</keyword>